<evidence type="ECO:0000313" key="5">
    <source>
        <dbReference type="Proteomes" id="UP000714915"/>
    </source>
</evidence>
<proteinExistence type="predicted"/>
<dbReference type="AlphaFoldDB" id="A0A955L9K7"/>
<feature type="region of interest" description="Disordered" evidence="1">
    <location>
        <begin position="36"/>
        <end position="55"/>
    </location>
</feature>
<name>A0A955L9K7_9BACT</name>
<dbReference type="Pfam" id="PF00173">
    <property type="entry name" value="Cyt-b5"/>
    <property type="match status" value="1"/>
</dbReference>
<gene>
    <name evidence="4" type="ORF">KC669_00765</name>
</gene>
<accession>A0A955L9K7</accession>
<dbReference type="SMART" id="SM01117">
    <property type="entry name" value="Cyt-b5"/>
    <property type="match status" value="1"/>
</dbReference>
<dbReference type="Proteomes" id="UP000714915">
    <property type="component" value="Unassembled WGS sequence"/>
</dbReference>
<evidence type="ECO:0000259" key="3">
    <source>
        <dbReference type="PROSITE" id="PS50255"/>
    </source>
</evidence>
<keyword evidence="2" id="KW-0472">Membrane</keyword>
<feature type="compositionally biased region" description="Polar residues" evidence="1">
    <location>
        <begin position="37"/>
        <end position="46"/>
    </location>
</feature>
<dbReference type="Gene3D" id="3.10.120.10">
    <property type="entry name" value="Cytochrome b5-like heme/steroid binding domain"/>
    <property type="match status" value="1"/>
</dbReference>
<reference evidence="4" key="1">
    <citation type="submission" date="2020-04" db="EMBL/GenBank/DDBJ databases">
        <authorList>
            <person name="Zhang T."/>
        </authorList>
    </citation>
    <scope>NUCLEOTIDE SEQUENCE</scope>
    <source>
        <strain evidence="4">HKST-UBA09</strain>
    </source>
</reference>
<keyword evidence="2" id="KW-0812">Transmembrane</keyword>
<organism evidence="4 5">
    <name type="scientific">Candidatus Dojkabacteria bacterium</name>
    <dbReference type="NCBI Taxonomy" id="2099670"/>
    <lineage>
        <taxon>Bacteria</taxon>
        <taxon>Candidatus Dojkabacteria</taxon>
    </lineage>
</organism>
<protein>
    <submittedName>
        <fullName evidence="4">Cytochrome b5 domain-containing protein</fullName>
    </submittedName>
</protein>
<sequence length="254" mass="28434">MNYVYKVFYPILAVLIVGVIVLVAFAIVQDMQKESPVDNSIPQGSDTIEDSDRNDSIAPMFTRDQVSQANDIEDYCLTIVENSVYQIPESWAKQHEGGYEQIASMCGKDSTTDFTAQHKDDNTAKDQLADFFVGTIKLENVLDQSLKVSVIQRDLVRKDKVNAINLWLATYYTDVARYPATNEISFDSEGVKLNGDNVNLITEFSDYTMPGEVTNSKQTVYCYESDEVSYKLGVMLEDGTNLQLGNTGESCLFL</sequence>
<comment type="caution">
    <text evidence="4">The sequence shown here is derived from an EMBL/GenBank/DDBJ whole genome shotgun (WGS) entry which is preliminary data.</text>
</comment>
<keyword evidence="2" id="KW-1133">Transmembrane helix</keyword>
<dbReference type="InterPro" id="IPR001199">
    <property type="entry name" value="Cyt_B5-like_heme/steroid-bd"/>
</dbReference>
<dbReference type="InterPro" id="IPR036400">
    <property type="entry name" value="Cyt_B5-like_heme/steroid_sf"/>
</dbReference>
<evidence type="ECO:0000256" key="2">
    <source>
        <dbReference type="SAM" id="Phobius"/>
    </source>
</evidence>
<evidence type="ECO:0000256" key="1">
    <source>
        <dbReference type="SAM" id="MobiDB-lite"/>
    </source>
</evidence>
<reference evidence="4" key="2">
    <citation type="journal article" date="2021" name="Microbiome">
        <title>Successional dynamics and alternative stable states in a saline activated sludge microbial community over 9 years.</title>
        <authorList>
            <person name="Wang Y."/>
            <person name="Ye J."/>
            <person name="Ju F."/>
            <person name="Liu L."/>
            <person name="Boyd J.A."/>
            <person name="Deng Y."/>
            <person name="Parks D.H."/>
            <person name="Jiang X."/>
            <person name="Yin X."/>
            <person name="Woodcroft B.J."/>
            <person name="Tyson G.W."/>
            <person name="Hugenholtz P."/>
            <person name="Polz M.F."/>
            <person name="Zhang T."/>
        </authorList>
    </citation>
    <scope>NUCLEOTIDE SEQUENCE</scope>
    <source>
        <strain evidence="4">HKST-UBA09</strain>
    </source>
</reference>
<dbReference type="EMBL" id="JAGQLF010000005">
    <property type="protein sequence ID" value="MCA9386543.1"/>
    <property type="molecule type" value="Genomic_DNA"/>
</dbReference>
<feature type="transmembrane region" description="Helical" evidence="2">
    <location>
        <begin position="7"/>
        <end position="28"/>
    </location>
</feature>
<dbReference type="PROSITE" id="PS50255">
    <property type="entry name" value="CYTOCHROME_B5_2"/>
    <property type="match status" value="1"/>
</dbReference>
<dbReference type="SUPFAM" id="SSF55856">
    <property type="entry name" value="Cytochrome b5-like heme/steroid binding domain"/>
    <property type="match status" value="1"/>
</dbReference>
<evidence type="ECO:0000313" key="4">
    <source>
        <dbReference type="EMBL" id="MCA9386543.1"/>
    </source>
</evidence>
<feature type="domain" description="Cytochrome b5 heme-binding" evidence="3">
    <location>
        <begin position="58"/>
        <end position="137"/>
    </location>
</feature>